<dbReference type="SUPFAM" id="SSF53187">
    <property type="entry name" value="Zn-dependent exopeptidases"/>
    <property type="match status" value="1"/>
</dbReference>
<dbReference type="GO" id="GO:0006508">
    <property type="term" value="P:proteolysis"/>
    <property type="evidence" value="ECO:0007669"/>
    <property type="project" value="InterPro"/>
</dbReference>
<evidence type="ECO:0000256" key="1">
    <source>
        <dbReference type="ARBA" id="ARBA00001947"/>
    </source>
</evidence>
<dbReference type="InterPro" id="IPR050821">
    <property type="entry name" value="Cytosolic_carboxypeptidase"/>
</dbReference>
<dbReference type="GO" id="GO:0004181">
    <property type="term" value="F:metallocarboxypeptidase activity"/>
    <property type="evidence" value="ECO:0007669"/>
    <property type="project" value="InterPro"/>
</dbReference>
<feature type="region of interest" description="Disordered" evidence="4">
    <location>
        <begin position="679"/>
        <end position="752"/>
    </location>
</feature>
<dbReference type="Pfam" id="PF18027">
    <property type="entry name" value="Pepdidase_M14_N"/>
    <property type="match status" value="1"/>
</dbReference>
<evidence type="ECO:0000256" key="4">
    <source>
        <dbReference type="SAM" id="MobiDB-lite"/>
    </source>
</evidence>
<feature type="compositionally biased region" description="Basic and acidic residues" evidence="4">
    <location>
        <begin position="711"/>
        <end position="750"/>
    </location>
</feature>
<feature type="compositionally biased region" description="Acidic residues" evidence="4">
    <location>
        <begin position="681"/>
        <end position="690"/>
    </location>
</feature>
<dbReference type="Gene3D" id="2.60.40.3120">
    <property type="match status" value="1"/>
</dbReference>
<dbReference type="InterPro" id="IPR040626">
    <property type="entry name" value="Pepdidase_M14_N"/>
</dbReference>
<keyword evidence="7" id="KW-1185">Reference proteome</keyword>
<dbReference type="GO" id="GO:0008270">
    <property type="term" value="F:zinc ion binding"/>
    <property type="evidence" value="ECO:0007669"/>
    <property type="project" value="InterPro"/>
</dbReference>
<proteinExistence type="inferred from homology"/>
<dbReference type="InterPro" id="IPR000834">
    <property type="entry name" value="Peptidase_M14"/>
</dbReference>
<evidence type="ECO:0000256" key="3">
    <source>
        <dbReference type="PROSITE-ProRule" id="PRU01379"/>
    </source>
</evidence>
<feature type="region of interest" description="Disordered" evidence="4">
    <location>
        <begin position="961"/>
        <end position="984"/>
    </location>
</feature>
<feature type="region of interest" description="Disordered" evidence="4">
    <location>
        <begin position="586"/>
        <end position="646"/>
    </location>
</feature>
<dbReference type="PANTHER" id="PTHR12756:SF4">
    <property type="entry name" value="PEPTIDASE M14 CARBOXYPEPTIDASE A DOMAIN-CONTAINING PROTEIN"/>
    <property type="match status" value="1"/>
</dbReference>
<feature type="domain" description="Peptidase M14" evidence="5">
    <location>
        <begin position="264"/>
        <end position="544"/>
    </location>
</feature>
<dbReference type="Proteomes" id="UP000005408">
    <property type="component" value="Unassembled WGS sequence"/>
</dbReference>
<evidence type="ECO:0000313" key="6">
    <source>
        <dbReference type="EnsemblMetazoa" id="G4806.5:cds"/>
    </source>
</evidence>
<evidence type="ECO:0000256" key="2">
    <source>
        <dbReference type="ARBA" id="ARBA00005988"/>
    </source>
</evidence>
<dbReference type="PROSITE" id="PS52035">
    <property type="entry name" value="PEPTIDASE_M14"/>
    <property type="match status" value="1"/>
</dbReference>
<accession>A0A8W8N0M9</accession>
<feature type="compositionally biased region" description="Basic residues" evidence="4">
    <location>
        <begin position="700"/>
        <end position="710"/>
    </location>
</feature>
<dbReference type="Gene3D" id="3.40.630.10">
    <property type="entry name" value="Zn peptidases"/>
    <property type="match status" value="1"/>
</dbReference>
<comment type="cofactor">
    <cofactor evidence="1">
        <name>Zn(2+)</name>
        <dbReference type="ChEBI" id="CHEBI:29105"/>
    </cofactor>
</comment>
<name>A0A8W8N0M9_MAGGI</name>
<dbReference type="PANTHER" id="PTHR12756">
    <property type="entry name" value="CYTOSOLIC CARBOXYPEPTIDASE"/>
    <property type="match status" value="1"/>
</dbReference>
<evidence type="ECO:0000313" key="7">
    <source>
        <dbReference type="Proteomes" id="UP000005408"/>
    </source>
</evidence>
<dbReference type="Pfam" id="PF00246">
    <property type="entry name" value="Peptidase_M14"/>
    <property type="match status" value="1"/>
</dbReference>
<reference evidence="6" key="1">
    <citation type="submission" date="2022-08" db="UniProtKB">
        <authorList>
            <consortium name="EnsemblMetazoa"/>
        </authorList>
    </citation>
    <scope>IDENTIFICATION</scope>
    <source>
        <strain evidence="6">05x7-T-G4-1.051#20</strain>
    </source>
</reference>
<feature type="active site" description="Proton donor/acceptor" evidence="3">
    <location>
        <position position="508"/>
    </location>
</feature>
<dbReference type="EnsemblMetazoa" id="G4806.5">
    <property type="protein sequence ID" value="G4806.5:cds"/>
    <property type="gene ID" value="G4806"/>
</dbReference>
<feature type="compositionally biased region" description="Basic and acidic residues" evidence="4">
    <location>
        <begin position="637"/>
        <end position="646"/>
    </location>
</feature>
<sequence>MTSEILQTAAANNLLKTSYWNYSEQLEDFIARYKTRPPDIKFWPYGPYWPKFYEDEVQETPKHLDNWPSYVEPLLRGPNRDQQFTKTFDNQQTPYTSKWRGVLIVYDSERSSRDHSPQPVPEGCCPNLVFESRFESGNLRQARRVGQCEYELVLKTDLYTNRHTQWYYFRVQNAVPGVVYKFRIVNLLKKDSLYNYGMRPLLYSESDAKNKSKGWIRAGHHISYSRNIMHLHCPLLMRGIPYYELEWQMDFPNAEDTYYLAHCYPYTFTDLKEDLDAMLNNPERRQWIKREVLCETRAGNSCFLVTCTNFDTSREEQIKKKVVVVTARVHPGESQASWMMKGLLDYITSSDTLAKELRNRFIFKVVPMLNPDGVIVGNYRCSLAARDLNRNYRHPRKESFPTVWFTKSMMEKILERHDILLYCDLHGHSRKHNVFMYGNNTSEVEAEDGIGAAQAYLRERLFPWLMSQRSPDKFSFPSCKFQIKRCKESTGRVVMWRQMRVLNSFTLEATFSGTILNRKELRHFNIGDYMEMGRVLSQVVLDYELAQENKSKQTEVVLDMTRYITNQVLEQRGMIGARIPNLHTLSKNSDADSGIDASQDNGSTMDGRLSAMEDQLLAREDSVDDFGRKTDRKRKPDSKSHANLSRREVDSLIDNESLKTMDGCLKILSDLNVREALLESDSSDSDSESEPEMKAMEPKPKKKKRRSKKQRDKEHQERKGGSGGTEKKSDERSKSLTLPKERYHRDKDSTTHLNLMTGQALPSISCSDAQHDALGNPGNLNKKWKQYQSGTIASEKKVVRNTQQISPAKQTHKLSTLMQQAQNEDFINRGTMQLASSQIEFNEDDVYNRRVAVSNPSRSESRKSLLLKMQEDFPDPKNNARRLEKELDDILTKTSFEFTGLDRESSTFDFRRKEHGYSSYKGKLEKTFFVKSPIQDYESIVVPICRPAIFDSSNVVAQSSSKFPSGRTVDTKSKAGTVRTKMEWSSKTSKQTEDICKRTRTSWIDRLTKLKQDTSNKHASSHSKDVMLVEREKGLLKSFVNNEEITLAFQGSFVLHRSKTTSNLEKYKKQTLDSRFVSKYEGRRNGGIPCFSEERSIERAAKRMAEMKKRTDDEKQRDMAFFCDEGDPLCPCSRPIMSMQIRPSLTHDELQHRLQVALREGTPNIAQTLVGLNVRTSYTHAAESFRDMTPNCLPATMPAVRDISSEEASDSDVPSSSTITLAARSNPYNQHIEASSNLHLAGIAAQKRHMRSGSVLKTITRHIPSSSSTPSPFLPHSITPISAEMETTKIEKRSRISRTPGPLVRGFKAKVDS</sequence>
<comment type="similarity">
    <text evidence="2 3">Belongs to the peptidase M14 family.</text>
</comment>
<feature type="compositionally biased region" description="Basic and acidic residues" evidence="4">
    <location>
        <begin position="616"/>
        <end position="629"/>
    </location>
</feature>
<protein>
    <recommendedName>
        <fullName evidence="5">Peptidase M14 domain-containing protein</fullName>
    </recommendedName>
</protein>
<evidence type="ECO:0000259" key="5">
    <source>
        <dbReference type="PROSITE" id="PS52035"/>
    </source>
</evidence>
<feature type="region of interest" description="Disordered" evidence="4">
    <location>
        <begin position="1289"/>
        <end position="1313"/>
    </location>
</feature>
<organism evidence="6 7">
    <name type="scientific">Magallana gigas</name>
    <name type="common">Pacific oyster</name>
    <name type="synonym">Crassostrea gigas</name>
    <dbReference type="NCBI Taxonomy" id="29159"/>
    <lineage>
        <taxon>Eukaryota</taxon>
        <taxon>Metazoa</taxon>
        <taxon>Spiralia</taxon>
        <taxon>Lophotrochozoa</taxon>
        <taxon>Mollusca</taxon>
        <taxon>Bivalvia</taxon>
        <taxon>Autobranchia</taxon>
        <taxon>Pteriomorphia</taxon>
        <taxon>Ostreida</taxon>
        <taxon>Ostreoidea</taxon>
        <taxon>Ostreidae</taxon>
        <taxon>Magallana</taxon>
    </lineage>
</organism>